<keyword evidence="5" id="KW-1185">Reference proteome</keyword>
<keyword evidence="2" id="KW-0274">FAD</keyword>
<dbReference type="Gene3D" id="3.40.462.10">
    <property type="entry name" value="FAD-linked oxidases, C-terminal domain"/>
    <property type="match status" value="1"/>
</dbReference>
<keyword evidence="1" id="KW-0285">Flavoprotein</keyword>
<dbReference type="InterPro" id="IPR016169">
    <property type="entry name" value="FAD-bd_PCMH_sub2"/>
</dbReference>
<dbReference type="InterPro" id="IPR010031">
    <property type="entry name" value="FAD_lactone_oxidase-like"/>
</dbReference>
<dbReference type="GO" id="GO:0071949">
    <property type="term" value="F:FAD binding"/>
    <property type="evidence" value="ECO:0007669"/>
    <property type="project" value="InterPro"/>
</dbReference>
<evidence type="ECO:0000313" key="5">
    <source>
        <dbReference type="Proteomes" id="UP000238220"/>
    </source>
</evidence>
<dbReference type="InterPro" id="IPR006094">
    <property type="entry name" value="Oxid_FAD_bind_N"/>
</dbReference>
<protein>
    <submittedName>
        <fullName evidence="4">FAD-linked oxidase</fullName>
    </submittedName>
</protein>
<dbReference type="InterPro" id="IPR016171">
    <property type="entry name" value="Vanillyl_alc_oxidase_C-sub2"/>
</dbReference>
<dbReference type="InterPro" id="IPR006311">
    <property type="entry name" value="TAT_signal"/>
</dbReference>
<evidence type="ECO:0000256" key="1">
    <source>
        <dbReference type="ARBA" id="ARBA00022630"/>
    </source>
</evidence>
<evidence type="ECO:0000259" key="3">
    <source>
        <dbReference type="PROSITE" id="PS51387"/>
    </source>
</evidence>
<evidence type="ECO:0000313" key="4">
    <source>
        <dbReference type="EMBL" id="PPE72114.1"/>
    </source>
</evidence>
<comment type="caution">
    <text evidence="4">The sequence shown here is derived from an EMBL/GenBank/DDBJ whole genome shotgun (WGS) entry which is preliminary data.</text>
</comment>
<name>A0A2S5TAT9_9GAMM</name>
<dbReference type="InterPro" id="IPR015213">
    <property type="entry name" value="Cholesterol_OX_subst-bd"/>
</dbReference>
<dbReference type="PROSITE" id="PS51318">
    <property type="entry name" value="TAT"/>
    <property type="match status" value="1"/>
</dbReference>
<reference evidence="4 5" key="1">
    <citation type="submission" date="2018-02" db="EMBL/GenBank/DDBJ databases">
        <title>Genome sequencing of Solimonas sp. HR-BB.</title>
        <authorList>
            <person name="Lee Y."/>
            <person name="Jeon C.O."/>
        </authorList>
    </citation>
    <scope>NUCLEOTIDE SEQUENCE [LARGE SCALE GENOMIC DNA]</scope>
    <source>
        <strain evidence="4 5">HR-BB</strain>
    </source>
</reference>
<dbReference type="InterPro" id="IPR016167">
    <property type="entry name" value="FAD-bd_PCMH_sub1"/>
</dbReference>
<dbReference type="SUPFAM" id="SSF55103">
    <property type="entry name" value="FAD-linked oxidases, C-terminal domain"/>
    <property type="match status" value="1"/>
</dbReference>
<dbReference type="Gene3D" id="3.30.465.10">
    <property type="match status" value="1"/>
</dbReference>
<organism evidence="4 5">
    <name type="scientific">Solimonas fluminis</name>
    <dbReference type="NCBI Taxonomy" id="2086571"/>
    <lineage>
        <taxon>Bacteria</taxon>
        <taxon>Pseudomonadati</taxon>
        <taxon>Pseudomonadota</taxon>
        <taxon>Gammaproteobacteria</taxon>
        <taxon>Nevskiales</taxon>
        <taxon>Nevskiaceae</taxon>
        <taxon>Solimonas</taxon>
    </lineage>
</organism>
<dbReference type="PANTHER" id="PTHR43762:SF1">
    <property type="entry name" value="D-ARABINONO-1,4-LACTONE OXIDASE"/>
    <property type="match status" value="1"/>
</dbReference>
<dbReference type="Proteomes" id="UP000238220">
    <property type="component" value="Unassembled WGS sequence"/>
</dbReference>
<dbReference type="Pfam" id="PF01565">
    <property type="entry name" value="FAD_binding_4"/>
    <property type="match status" value="1"/>
</dbReference>
<dbReference type="InterPro" id="IPR036318">
    <property type="entry name" value="FAD-bd_PCMH-like_sf"/>
</dbReference>
<dbReference type="RefSeq" id="WP_104232074.1">
    <property type="nucleotide sequence ID" value="NZ_PSNW01000015.1"/>
</dbReference>
<dbReference type="InterPro" id="IPR016166">
    <property type="entry name" value="FAD-bd_PCMH"/>
</dbReference>
<gene>
    <name evidence="4" type="ORF">C3942_19635</name>
</gene>
<sequence length="588" mass="63655">MSQGNSEPAASGRGRSVSRRGVIKGLGSFAAAAAWAPLFRLTPAEAAAGTPPAAFPAGFDLYRQGFENWAGDIRVDALWTCSPRDPQEVVTLANWAKAQGWRLRPRGSMHNWSPLALEPGTSSDARILMVDTTAHLADMQMVAPLPEAAVRVQAGAMLEDLLGFLETHGCGLAASPAPGDITIGGMLAIGCHGTGLPALGEARKPGHTFGTLSNLIVSITAVVWDEGSARYELRTVPRSHPHCKALMTHLGRSFVTEVVLRAGANTNLRCVSYMNIPASEMFAAPGSGGRTIASFVQQAGRIEAIQFPFTSNPWLKVWSVSPAKPLLSRKVTRPYNYVFADAIPRVVSDLADQVLSGVGAATPAFGAVEYTVSSAGLLATLSQDIWGPSKNLMLYVKPTTLRVTANGYAILTSRANIQRVIHEFNQKYQAMMQAYQARGQYPVNGPVEIRITGLDHPEHVGIPGAEAPALSAVRPRPDHPEWDVAIWLDLLTFPGTPHANEFFREFELWAFQNYSGSYATMRVEWSKGWGYGTGAAWTDPLVLGQHIPQGFRAAAGPQENWDWALQKLDQFDPHRIFSSPMLDRLMPA</sequence>
<dbReference type="EMBL" id="PSNW01000015">
    <property type="protein sequence ID" value="PPE72114.1"/>
    <property type="molecule type" value="Genomic_DNA"/>
</dbReference>
<dbReference type="PROSITE" id="PS51387">
    <property type="entry name" value="FAD_PCMH"/>
    <property type="match status" value="1"/>
</dbReference>
<feature type="domain" description="FAD-binding PCMH-type" evidence="3">
    <location>
        <begin position="72"/>
        <end position="281"/>
    </location>
</feature>
<dbReference type="InterPro" id="IPR016164">
    <property type="entry name" value="FAD-linked_Oxase-like_C"/>
</dbReference>
<dbReference type="OrthoDB" id="1489106at2"/>
<dbReference type="GO" id="GO:0016899">
    <property type="term" value="F:oxidoreductase activity, acting on the CH-OH group of donors, oxygen as acceptor"/>
    <property type="evidence" value="ECO:0007669"/>
    <property type="project" value="InterPro"/>
</dbReference>
<dbReference type="PANTHER" id="PTHR43762">
    <property type="entry name" value="L-GULONOLACTONE OXIDASE"/>
    <property type="match status" value="1"/>
</dbReference>
<dbReference type="Gene3D" id="1.10.45.10">
    <property type="entry name" value="Vanillyl-alcohol Oxidase, Chain A, domain 4"/>
    <property type="match status" value="1"/>
</dbReference>
<dbReference type="InterPro" id="IPR016170">
    <property type="entry name" value="Cytok_DH_C_sf"/>
</dbReference>
<dbReference type="Pfam" id="PF09129">
    <property type="entry name" value="Chol_subst-bind"/>
    <property type="match status" value="1"/>
</dbReference>
<dbReference type="AlphaFoldDB" id="A0A2S5TAT9"/>
<accession>A0A2S5TAT9</accession>
<dbReference type="Gene3D" id="3.30.43.10">
    <property type="entry name" value="Uridine Diphospho-n-acetylenolpyruvylglucosamine Reductase, domain 2"/>
    <property type="match status" value="1"/>
</dbReference>
<evidence type="ECO:0000256" key="2">
    <source>
        <dbReference type="ARBA" id="ARBA00022827"/>
    </source>
</evidence>
<dbReference type="SUPFAM" id="SSF56176">
    <property type="entry name" value="FAD-binding/transporter-associated domain-like"/>
    <property type="match status" value="1"/>
</dbReference>
<proteinExistence type="predicted"/>